<proteinExistence type="predicted"/>
<evidence type="ECO:0000313" key="1">
    <source>
        <dbReference type="EMBL" id="GJD46333.1"/>
    </source>
</evidence>
<dbReference type="Proteomes" id="UP001055117">
    <property type="component" value="Unassembled WGS sequence"/>
</dbReference>
<dbReference type="RefSeq" id="WP_147750744.1">
    <property type="nucleotide sequence ID" value="NZ_BPQG01000074.1"/>
</dbReference>
<dbReference type="EMBL" id="BPQG01000074">
    <property type="protein sequence ID" value="GJD46333.1"/>
    <property type="molecule type" value="Genomic_DNA"/>
</dbReference>
<reference evidence="1 2" key="1">
    <citation type="journal article" date="2021" name="Front. Microbiol.">
        <title>Comprehensive Comparative Genomics and Phenotyping of Methylobacterium Species.</title>
        <authorList>
            <person name="Alessa O."/>
            <person name="Ogura Y."/>
            <person name="Fujitani Y."/>
            <person name="Takami H."/>
            <person name="Hayashi T."/>
            <person name="Sahin N."/>
            <person name="Tani A."/>
        </authorList>
    </citation>
    <scope>NUCLEOTIDE SEQUENCE [LARGE SCALE GENOMIC DNA]</scope>
    <source>
        <strain evidence="1 2">DSM 23679</strain>
    </source>
</reference>
<dbReference type="PANTHER" id="PTHR37029:SF1">
    <property type="entry name" value="SSR1768 PROTEIN"/>
    <property type="match status" value="1"/>
</dbReference>
<evidence type="ECO:0008006" key="3">
    <source>
        <dbReference type="Google" id="ProtNLM"/>
    </source>
</evidence>
<name>A0ABQ4QM60_9HYPH</name>
<gene>
    <name evidence="1" type="ORF">AFCDBAGC_4213</name>
</gene>
<protein>
    <recommendedName>
        <fullName evidence="3">DUF2283 domain-containing protein</fullName>
    </recommendedName>
</protein>
<dbReference type="InterPro" id="IPR019270">
    <property type="entry name" value="DUF2283"/>
</dbReference>
<organism evidence="1 2">
    <name type="scientific">Methylobacterium cerastii</name>
    <dbReference type="NCBI Taxonomy" id="932741"/>
    <lineage>
        <taxon>Bacteria</taxon>
        <taxon>Pseudomonadati</taxon>
        <taxon>Pseudomonadota</taxon>
        <taxon>Alphaproteobacteria</taxon>
        <taxon>Hyphomicrobiales</taxon>
        <taxon>Methylobacteriaceae</taxon>
        <taxon>Methylobacterium</taxon>
    </lineage>
</organism>
<comment type="caution">
    <text evidence="1">The sequence shown here is derived from an EMBL/GenBank/DDBJ whole genome shotgun (WGS) entry which is preliminary data.</text>
</comment>
<keyword evidence="2" id="KW-1185">Reference proteome</keyword>
<evidence type="ECO:0000313" key="2">
    <source>
        <dbReference type="Proteomes" id="UP001055117"/>
    </source>
</evidence>
<accession>A0ABQ4QM60</accession>
<dbReference type="Pfam" id="PF10049">
    <property type="entry name" value="DUF2283"/>
    <property type="match status" value="1"/>
</dbReference>
<sequence length="65" mass="7027">MKSRYDAETDALYVRFADAPVVESEEVRPGLIIDLDAAGRIVAVEILDASEHRSTGAELDHLSAA</sequence>
<dbReference type="PANTHER" id="PTHR37029">
    <property type="entry name" value="SSR1768 PROTEIN"/>
    <property type="match status" value="1"/>
</dbReference>